<accession>A0A9D4GWK9</accession>
<evidence type="ECO:0000256" key="1">
    <source>
        <dbReference type="SAM" id="MobiDB-lite"/>
    </source>
</evidence>
<dbReference type="EMBL" id="JAIWYP010000005">
    <property type="protein sequence ID" value="KAH3824333.1"/>
    <property type="molecule type" value="Genomic_DNA"/>
</dbReference>
<feature type="compositionally biased region" description="Low complexity" evidence="1">
    <location>
        <begin position="17"/>
        <end position="29"/>
    </location>
</feature>
<gene>
    <name evidence="2" type="ORF">DPMN_126168</name>
</gene>
<evidence type="ECO:0000313" key="3">
    <source>
        <dbReference type="Proteomes" id="UP000828390"/>
    </source>
</evidence>
<sequence>MSTEDKKRKKEINSTGSISEIELSESPESQNHGFYVTQCSWKVVFSANQVYLLEKTSRLSIMRSS</sequence>
<keyword evidence="3" id="KW-1185">Reference proteome</keyword>
<proteinExistence type="predicted"/>
<comment type="caution">
    <text evidence="2">The sequence shown here is derived from an EMBL/GenBank/DDBJ whole genome shotgun (WGS) entry which is preliminary data.</text>
</comment>
<name>A0A9D4GWK9_DREPO</name>
<dbReference type="Proteomes" id="UP000828390">
    <property type="component" value="Unassembled WGS sequence"/>
</dbReference>
<protein>
    <submittedName>
        <fullName evidence="2">Uncharacterized protein</fullName>
    </submittedName>
</protein>
<reference evidence="2" key="2">
    <citation type="submission" date="2020-11" db="EMBL/GenBank/DDBJ databases">
        <authorList>
            <person name="McCartney M.A."/>
            <person name="Auch B."/>
            <person name="Kono T."/>
            <person name="Mallez S."/>
            <person name="Becker A."/>
            <person name="Gohl D.M."/>
            <person name="Silverstein K.A.T."/>
            <person name="Koren S."/>
            <person name="Bechman K.B."/>
            <person name="Herman A."/>
            <person name="Abrahante J.E."/>
            <person name="Garbe J."/>
        </authorList>
    </citation>
    <scope>NUCLEOTIDE SEQUENCE</scope>
    <source>
        <strain evidence="2">Duluth1</strain>
        <tissue evidence="2">Whole animal</tissue>
    </source>
</reference>
<feature type="region of interest" description="Disordered" evidence="1">
    <location>
        <begin position="1"/>
        <end position="29"/>
    </location>
</feature>
<organism evidence="2 3">
    <name type="scientific">Dreissena polymorpha</name>
    <name type="common">Zebra mussel</name>
    <name type="synonym">Mytilus polymorpha</name>
    <dbReference type="NCBI Taxonomy" id="45954"/>
    <lineage>
        <taxon>Eukaryota</taxon>
        <taxon>Metazoa</taxon>
        <taxon>Spiralia</taxon>
        <taxon>Lophotrochozoa</taxon>
        <taxon>Mollusca</taxon>
        <taxon>Bivalvia</taxon>
        <taxon>Autobranchia</taxon>
        <taxon>Heteroconchia</taxon>
        <taxon>Euheterodonta</taxon>
        <taxon>Imparidentia</taxon>
        <taxon>Neoheterodontei</taxon>
        <taxon>Myida</taxon>
        <taxon>Dreissenoidea</taxon>
        <taxon>Dreissenidae</taxon>
        <taxon>Dreissena</taxon>
    </lineage>
</organism>
<evidence type="ECO:0000313" key="2">
    <source>
        <dbReference type="EMBL" id="KAH3824333.1"/>
    </source>
</evidence>
<dbReference type="AlphaFoldDB" id="A0A9D4GWK9"/>
<reference evidence="2" key="1">
    <citation type="journal article" date="2019" name="bioRxiv">
        <title>The Genome of the Zebra Mussel, Dreissena polymorpha: A Resource for Invasive Species Research.</title>
        <authorList>
            <person name="McCartney M.A."/>
            <person name="Auch B."/>
            <person name="Kono T."/>
            <person name="Mallez S."/>
            <person name="Zhang Y."/>
            <person name="Obille A."/>
            <person name="Becker A."/>
            <person name="Abrahante J.E."/>
            <person name="Garbe J."/>
            <person name="Badalamenti J.P."/>
            <person name="Herman A."/>
            <person name="Mangelson H."/>
            <person name="Liachko I."/>
            <person name="Sullivan S."/>
            <person name="Sone E.D."/>
            <person name="Koren S."/>
            <person name="Silverstein K.A.T."/>
            <person name="Beckman K.B."/>
            <person name="Gohl D.M."/>
        </authorList>
    </citation>
    <scope>NUCLEOTIDE SEQUENCE</scope>
    <source>
        <strain evidence="2">Duluth1</strain>
        <tissue evidence="2">Whole animal</tissue>
    </source>
</reference>